<dbReference type="OrthoDB" id="10261027at2759"/>
<keyword evidence="2" id="KW-0547">Nucleotide-binding</keyword>
<dbReference type="InterPro" id="IPR017441">
    <property type="entry name" value="Protein_kinase_ATP_BS"/>
</dbReference>
<name>A0A8H3XED0_GIGMA</name>
<dbReference type="PROSITE" id="PS00107">
    <property type="entry name" value="PROTEIN_KINASE_ATP"/>
    <property type="match status" value="1"/>
</dbReference>
<dbReference type="InterPro" id="IPR050122">
    <property type="entry name" value="RTK"/>
</dbReference>
<dbReference type="SUPFAM" id="SSF56112">
    <property type="entry name" value="Protein kinase-like (PK-like)"/>
    <property type="match status" value="1"/>
</dbReference>
<keyword evidence="2" id="KW-0067">ATP-binding</keyword>
<dbReference type="GO" id="GO:0004714">
    <property type="term" value="F:transmembrane receptor protein tyrosine kinase activity"/>
    <property type="evidence" value="ECO:0007669"/>
    <property type="project" value="TreeGrafter"/>
</dbReference>
<evidence type="ECO:0000256" key="2">
    <source>
        <dbReference type="PROSITE-ProRule" id="PRU10141"/>
    </source>
</evidence>
<dbReference type="GO" id="GO:0005886">
    <property type="term" value="C:plasma membrane"/>
    <property type="evidence" value="ECO:0007669"/>
    <property type="project" value="TreeGrafter"/>
</dbReference>
<evidence type="ECO:0000259" key="3">
    <source>
        <dbReference type="PROSITE" id="PS50011"/>
    </source>
</evidence>
<evidence type="ECO:0000313" key="4">
    <source>
        <dbReference type="EMBL" id="KAF0455190.1"/>
    </source>
</evidence>
<dbReference type="PANTHER" id="PTHR24416:SF611">
    <property type="entry name" value="TYROSINE-PROTEIN KINASE TRANSMEMBRANE RECEPTOR ROR"/>
    <property type="match status" value="1"/>
</dbReference>
<protein>
    <submittedName>
        <fullName evidence="4">Kinase-like protein</fullName>
    </submittedName>
</protein>
<feature type="binding site" evidence="2">
    <location>
        <position position="55"/>
    </location>
    <ligand>
        <name>ATP</name>
        <dbReference type="ChEBI" id="CHEBI:30616"/>
    </ligand>
</feature>
<comment type="subcellular location">
    <subcellularLocation>
        <location evidence="1">Membrane</location>
        <topology evidence="1">Single-pass membrane protein</topology>
    </subcellularLocation>
</comment>
<dbReference type="AlphaFoldDB" id="A0A8H3XED0"/>
<dbReference type="GO" id="GO:0043235">
    <property type="term" value="C:receptor complex"/>
    <property type="evidence" value="ECO:0007669"/>
    <property type="project" value="TreeGrafter"/>
</dbReference>
<sequence length="150" mass="17867">MENTPEEWLKKSISDGYINYLEYNKFSDPAIIGAGAFGKVFKCEWKDCELMVAFKCLKIDTNLRLDEKIIKDLLKRRVSNHPNIISFYGVTKNCDGHYLMVMQYANEETLREYLKAEFDNLQWEDKLHIAREIHSDFYSYMIIILFIETW</sequence>
<dbReference type="Proteomes" id="UP000439903">
    <property type="component" value="Unassembled WGS sequence"/>
</dbReference>
<keyword evidence="5" id="KW-1185">Reference proteome</keyword>
<dbReference type="InterPro" id="IPR011009">
    <property type="entry name" value="Kinase-like_dom_sf"/>
</dbReference>
<reference evidence="4 5" key="1">
    <citation type="journal article" date="2019" name="Environ. Microbiol.">
        <title>At the nexus of three kingdoms: the genome of the mycorrhizal fungus Gigaspora margarita provides insights into plant, endobacterial and fungal interactions.</title>
        <authorList>
            <person name="Venice F."/>
            <person name="Ghignone S."/>
            <person name="Salvioli di Fossalunga A."/>
            <person name="Amselem J."/>
            <person name="Novero M."/>
            <person name="Xianan X."/>
            <person name="Sedzielewska Toro K."/>
            <person name="Morin E."/>
            <person name="Lipzen A."/>
            <person name="Grigoriev I.V."/>
            <person name="Henrissat B."/>
            <person name="Martin F.M."/>
            <person name="Bonfante P."/>
        </authorList>
    </citation>
    <scope>NUCLEOTIDE SEQUENCE [LARGE SCALE GENOMIC DNA]</scope>
    <source>
        <strain evidence="4 5">BEG34</strain>
    </source>
</reference>
<dbReference type="InterPro" id="IPR001245">
    <property type="entry name" value="Ser-Thr/Tyr_kinase_cat_dom"/>
</dbReference>
<comment type="caution">
    <text evidence="4">The sequence shown here is derived from an EMBL/GenBank/DDBJ whole genome shotgun (WGS) entry which is preliminary data.</text>
</comment>
<proteinExistence type="predicted"/>
<evidence type="ECO:0000256" key="1">
    <source>
        <dbReference type="ARBA" id="ARBA00004167"/>
    </source>
</evidence>
<gene>
    <name evidence="4" type="ORF">F8M41_001482</name>
</gene>
<keyword evidence="4" id="KW-0808">Transferase</keyword>
<organism evidence="4 5">
    <name type="scientific">Gigaspora margarita</name>
    <dbReference type="NCBI Taxonomy" id="4874"/>
    <lineage>
        <taxon>Eukaryota</taxon>
        <taxon>Fungi</taxon>
        <taxon>Fungi incertae sedis</taxon>
        <taxon>Mucoromycota</taxon>
        <taxon>Glomeromycotina</taxon>
        <taxon>Glomeromycetes</taxon>
        <taxon>Diversisporales</taxon>
        <taxon>Gigasporaceae</taxon>
        <taxon>Gigaspora</taxon>
    </lineage>
</organism>
<dbReference type="PROSITE" id="PS50011">
    <property type="entry name" value="PROTEIN_KINASE_DOM"/>
    <property type="match status" value="1"/>
</dbReference>
<dbReference type="EMBL" id="WTPW01001116">
    <property type="protein sequence ID" value="KAF0455190.1"/>
    <property type="molecule type" value="Genomic_DNA"/>
</dbReference>
<accession>A0A8H3XED0</accession>
<keyword evidence="4" id="KW-0418">Kinase</keyword>
<dbReference type="InterPro" id="IPR000719">
    <property type="entry name" value="Prot_kinase_dom"/>
</dbReference>
<feature type="domain" description="Protein kinase" evidence="3">
    <location>
        <begin position="26"/>
        <end position="150"/>
    </location>
</feature>
<dbReference type="GO" id="GO:0005524">
    <property type="term" value="F:ATP binding"/>
    <property type="evidence" value="ECO:0007669"/>
    <property type="project" value="UniProtKB-UniRule"/>
</dbReference>
<dbReference type="GO" id="GO:0007169">
    <property type="term" value="P:cell surface receptor protein tyrosine kinase signaling pathway"/>
    <property type="evidence" value="ECO:0007669"/>
    <property type="project" value="TreeGrafter"/>
</dbReference>
<dbReference type="Pfam" id="PF07714">
    <property type="entry name" value="PK_Tyr_Ser-Thr"/>
    <property type="match status" value="1"/>
</dbReference>
<dbReference type="Gene3D" id="1.10.510.10">
    <property type="entry name" value="Transferase(Phosphotransferase) domain 1"/>
    <property type="match status" value="1"/>
</dbReference>
<evidence type="ECO:0000313" key="5">
    <source>
        <dbReference type="Proteomes" id="UP000439903"/>
    </source>
</evidence>
<dbReference type="PANTHER" id="PTHR24416">
    <property type="entry name" value="TYROSINE-PROTEIN KINASE RECEPTOR"/>
    <property type="match status" value="1"/>
</dbReference>